<dbReference type="Gene3D" id="3.30.2130.30">
    <property type="match status" value="1"/>
</dbReference>
<name>A0A1W1HG82_9BACT</name>
<evidence type="ECO:0000259" key="3">
    <source>
        <dbReference type="Pfam" id="PF01170"/>
    </source>
</evidence>
<dbReference type="Proteomes" id="UP000191931">
    <property type="component" value="Unassembled WGS sequence"/>
</dbReference>
<dbReference type="Gene3D" id="3.40.50.150">
    <property type="entry name" value="Vaccinia Virus protein VP39"/>
    <property type="match status" value="1"/>
</dbReference>
<dbReference type="PANTHER" id="PTHR47313:SF1">
    <property type="entry name" value="RIBOSOMAL RNA LARGE SUBUNIT METHYLTRANSFERASE K_L"/>
    <property type="match status" value="1"/>
</dbReference>
<keyword evidence="2" id="KW-0808">Transferase</keyword>
<dbReference type="STRING" id="1246637.MTBBW1_340049"/>
<feature type="domain" description="RlmL ferredoxin-like" evidence="4">
    <location>
        <begin position="21"/>
        <end position="83"/>
    </location>
</feature>
<evidence type="ECO:0000313" key="5">
    <source>
        <dbReference type="EMBL" id="SLM31497.1"/>
    </source>
</evidence>
<dbReference type="Pfam" id="PF22020">
    <property type="entry name" value="RlmL_1st"/>
    <property type="match status" value="1"/>
</dbReference>
<keyword evidence="6" id="KW-1185">Reference proteome</keyword>
<accession>A0A1W1HG82</accession>
<sequence>MAKSAFEKRVKRRVAARNHRFFAVCAPGLKRLCHREMTSLLPMFQELSLPLDEISMIPGGVEFTGTVESCRAANLLLRSPSRVIMRIGKFKAENFRTLKKTLSAFEWELYLQASAVVHCEVSTRNSRLYHKDAVAQRVHQSIMDRFDKLLPHESVTAESAGQTVMVRGENDRFEISLDSSGALLHKRGIRTCVGVAPLRETIAFAILSAAGYSRELPLIDGMCGSGSFSIEAAMMACNIPAGYFRRFAFEHWPCFNSLGWNYLKKKASEQINYLKTPSIFAVDQDGTIAEELERRVIEHGLASSVMVMTQDFFDLRPEILTKDKGIVILNPPYGKRIGSPDITRKMFRDIGSKLASDFKGWRAAIILPERNLMNSFPVSGSLIPIFHGGLELHAAILDF</sequence>
<evidence type="ECO:0000313" key="6">
    <source>
        <dbReference type="Proteomes" id="UP000191931"/>
    </source>
</evidence>
<dbReference type="EMBL" id="FWEV01000268">
    <property type="protein sequence ID" value="SLM31497.1"/>
    <property type="molecule type" value="Genomic_DNA"/>
</dbReference>
<organism evidence="5 6">
    <name type="scientific">Desulfamplus magnetovallimortis</name>
    <dbReference type="NCBI Taxonomy" id="1246637"/>
    <lineage>
        <taxon>Bacteria</taxon>
        <taxon>Pseudomonadati</taxon>
        <taxon>Thermodesulfobacteriota</taxon>
        <taxon>Desulfobacteria</taxon>
        <taxon>Desulfobacterales</taxon>
        <taxon>Desulfobacteraceae</taxon>
        <taxon>Desulfamplus</taxon>
    </lineage>
</organism>
<dbReference type="Pfam" id="PF01170">
    <property type="entry name" value="UPF0020"/>
    <property type="match status" value="1"/>
</dbReference>
<dbReference type="InterPro" id="IPR054170">
    <property type="entry name" value="RlmL_1st"/>
</dbReference>
<proteinExistence type="predicted"/>
<dbReference type="SUPFAM" id="SSF53335">
    <property type="entry name" value="S-adenosyl-L-methionine-dependent methyltransferases"/>
    <property type="match status" value="1"/>
</dbReference>
<dbReference type="AlphaFoldDB" id="A0A1W1HG82"/>
<gene>
    <name evidence="5" type="ORF">MTBBW1_340049</name>
</gene>
<dbReference type="InterPro" id="IPR000241">
    <property type="entry name" value="RlmKL-like_Mtase"/>
</dbReference>
<dbReference type="GO" id="GO:0008990">
    <property type="term" value="F:rRNA (guanine-N2-)-methyltransferase activity"/>
    <property type="evidence" value="ECO:0007669"/>
    <property type="project" value="TreeGrafter"/>
</dbReference>
<dbReference type="RefSeq" id="WP_080800276.1">
    <property type="nucleotide sequence ID" value="NZ_LT828541.1"/>
</dbReference>
<evidence type="ECO:0000259" key="4">
    <source>
        <dbReference type="Pfam" id="PF22020"/>
    </source>
</evidence>
<evidence type="ECO:0000256" key="2">
    <source>
        <dbReference type="ARBA" id="ARBA00022679"/>
    </source>
</evidence>
<reference evidence="5 6" key="1">
    <citation type="submission" date="2017-03" db="EMBL/GenBank/DDBJ databases">
        <authorList>
            <person name="Afonso C.L."/>
            <person name="Miller P.J."/>
            <person name="Scott M.A."/>
            <person name="Spackman E."/>
            <person name="Goraichik I."/>
            <person name="Dimitrov K.M."/>
            <person name="Suarez D.L."/>
            <person name="Swayne D.E."/>
        </authorList>
    </citation>
    <scope>NUCLEOTIDE SEQUENCE [LARGE SCALE GENOMIC DNA]</scope>
    <source>
        <strain evidence="5">PRJEB14757</strain>
    </source>
</reference>
<dbReference type="CDD" id="cd11715">
    <property type="entry name" value="THUMP_AdoMetMT"/>
    <property type="match status" value="1"/>
</dbReference>
<dbReference type="InterPro" id="IPR029063">
    <property type="entry name" value="SAM-dependent_MTases_sf"/>
</dbReference>
<protein>
    <submittedName>
        <fullName evidence="5">Putative N6-adenine-specific DNA methylase</fullName>
    </submittedName>
</protein>
<evidence type="ECO:0000256" key="1">
    <source>
        <dbReference type="ARBA" id="ARBA00022603"/>
    </source>
</evidence>
<keyword evidence="1 5" id="KW-0489">Methyltransferase</keyword>
<dbReference type="GO" id="GO:0070043">
    <property type="term" value="F:rRNA (guanine-N7-)-methyltransferase activity"/>
    <property type="evidence" value="ECO:0007669"/>
    <property type="project" value="TreeGrafter"/>
</dbReference>
<dbReference type="PANTHER" id="PTHR47313">
    <property type="entry name" value="RIBOSOMAL RNA LARGE SUBUNIT METHYLTRANSFERASE K/L"/>
    <property type="match status" value="1"/>
</dbReference>
<dbReference type="OrthoDB" id="9809404at2"/>
<feature type="domain" description="Ribosomal RNA large subunit methyltransferase K/L-like methyltransferase" evidence="3">
    <location>
        <begin position="187"/>
        <end position="372"/>
    </location>
</feature>